<comment type="subcellular location">
    <subcellularLocation>
        <location evidence="1">Membrane</location>
        <topology evidence="1">Single-pass membrane protein</topology>
    </subcellularLocation>
</comment>
<dbReference type="PANTHER" id="PTHR33446:SF2">
    <property type="entry name" value="PROTEIN TONB"/>
    <property type="match status" value="1"/>
</dbReference>
<dbReference type="RefSeq" id="WP_124539879.1">
    <property type="nucleotide sequence ID" value="NZ_QUSW01000002.1"/>
</dbReference>
<evidence type="ECO:0000256" key="3">
    <source>
        <dbReference type="ARBA" id="ARBA00022989"/>
    </source>
</evidence>
<keyword evidence="4 6" id="KW-0472">Membrane</keyword>
<evidence type="ECO:0000313" key="7">
    <source>
        <dbReference type="EMBL" id="RQP24972.1"/>
    </source>
</evidence>
<evidence type="ECO:0000256" key="1">
    <source>
        <dbReference type="ARBA" id="ARBA00004167"/>
    </source>
</evidence>
<proteinExistence type="predicted"/>
<dbReference type="GO" id="GO:0098797">
    <property type="term" value="C:plasma membrane protein complex"/>
    <property type="evidence" value="ECO:0007669"/>
    <property type="project" value="TreeGrafter"/>
</dbReference>
<accession>A0A3N7J209</accession>
<dbReference type="InterPro" id="IPR006260">
    <property type="entry name" value="TonB/TolA_C"/>
</dbReference>
<dbReference type="GO" id="GO:0031992">
    <property type="term" value="F:energy transducer activity"/>
    <property type="evidence" value="ECO:0007669"/>
    <property type="project" value="TreeGrafter"/>
</dbReference>
<organism evidence="7 8">
    <name type="scientific">Piscinibacter terrae</name>
    <dbReference type="NCBI Taxonomy" id="2496871"/>
    <lineage>
        <taxon>Bacteria</taxon>
        <taxon>Pseudomonadati</taxon>
        <taxon>Pseudomonadota</taxon>
        <taxon>Betaproteobacteria</taxon>
        <taxon>Burkholderiales</taxon>
        <taxon>Sphaerotilaceae</taxon>
        <taxon>Piscinibacter</taxon>
    </lineage>
</organism>
<dbReference type="NCBIfam" id="TIGR01352">
    <property type="entry name" value="tonB_Cterm"/>
    <property type="match status" value="1"/>
</dbReference>
<evidence type="ECO:0000256" key="4">
    <source>
        <dbReference type="ARBA" id="ARBA00023136"/>
    </source>
</evidence>
<dbReference type="Proteomes" id="UP000267464">
    <property type="component" value="Unassembled WGS sequence"/>
</dbReference>
<reference evidence="7 8" key="2">
    <citation type="submission" date="2018-12" db="EMBL/GenBank/DDBJ databases">
        <title>Rhizobacter gummiphilus sp. nov., a rubber-degrading bacterium isolated from the soil of a botanical garden in Japan.</title>
        <authorList>
            <person name="Shunsuke S.S."/>
        </authorList>
    </citation>
    <scope>NUCLEOTIDE SEQUENCE [LARGE SCALE GENOMIC DNA]</scope>
    <source>
        <strain evidence="7 8">S-16</strain>
    </source>
</reference>
<dbReference type="NCBIfam" id="TIGR02794">
    <property type="entry name" value="tolA_full"/>
    <property type="match status" value="1"/>
</dbReference>
<keyword evidence="3 6" id="KW-1133">Transmembrane helix</keyword>
<dbReference type="Gene3D" id="3.30.1150.10">
    <property type="match status" value="1"/>
</dbReference>
<dbReference type="Pfam" id="PF13103">
    <property type="entry name" value="TonB_2"/>
    <property type="match status" value="1"/>
</dbReference>
<evidence type="ECO:0000256" key="6">
    <source>
        <dbReference type="SAM" id="Phobius"/>
    </source>
</evidence>
<dbReference type="InterPro" id="IPR014161">
    <property type="entry name" value="Tol-Pal_TolA"/>
</dbReference>
<feature type="transmembrane region" description="Helical" evidence="6">
    <location>
        <begin position="21"/>
        <end position="43"/>
    </location>
</feature>
<evidence type="ECO:0000256" key="5">
    <source>
        <dbReference type="SAM" id="MobiDB-lite"/>
    </source>
</evidence>
<evidence type="ECO:0000313" key="8">
    <source>
        <dbReference type="Proteomes" id="UP000267464"/>
    </source>
</evidence>
<evidence type="ECO:0000256" key="2">
    <source>
        <dbReference type="ARBA" id="ARBA00022692"/>
    </source>
</evidence>
<dbReference type="InterPro" id="IPR051045">
    <property type="entry name" value="TonB-dependent_transducer"/>
</dbReference>
<name>A0A3N7J209_9BURK</name>
<dbReference type="AlphaFoldDB" id="A0A3N7J209"/>
<dbReference type="SUPFAM" id="SSF74653">
    <property type="entry name" value="TolA/TonB C-terminal domain"/>
    <property type="match status" value="1"/>
</dbReference>
<keyword evidence="8" id="KW-1185">Reference proteome</keyword>
<dbReference type="GO" id="GO:0043213">
    <property type="term" value="P:bacteriocin transport"/>
    <property type="evidence" value="ECO:0007669"/>
    <property type="project" value="InterPro"/>
</dbReference>
<dbReference type="OrthoDB" id="5298892at2"/>
<feature type="region of interest" description="Disordered" evidence="5">
    <location>
        <begin position="62"/>
        <end position="184"/>
    </location>
</feature>
<feature type="compositionally biased region" description="Basic and acidic residues" evidence="5">
    <location>
        <begin position="108"/>
        <end position="159"/>
    </location>
</feature>
<feature type="compositionally biased region" description="Basic and acidic residues" evidence="5">
    <location>
        <begin position="89"/>
        <end position="101"/>
    </location>
</feature>
<feature type="compositionally biased region" description="Polar residues" evidence="5">
    <location>
        <begin position="173"/>
        <end position="184"/>
    </location>
</feature>
<dbReference type="EMBL" id="QUSW01000002">
    <property type="protein sequence ID" value="RQP24972.1"/>
    <property type="molecule type" value="Genomic_DNA"/>
</dbReference>
<gene>
    <name evidence="7" type="primary">tolA</name>
    <name evidence="7" type="ORF">DZC73_08905</name>
</gene>
<reference evidence="7 8" key="1">
    <citation type="submission" date="2018-08" db="EMBL/GenBank/DDBJ databases">
        <authorList>
            <person name="Khan S.A."/>
            <person name="Jeon C.O."/>
            <person name="Chun B.H."/>
            <person name="Jeong S.E."/>
        </authorList>
    </citation>
    <scope>NUCLEOTIDE SEQUENCE [LARGE SCALE GENOMIC DNA]</scope>
    <source>
        <strain evidence="7 8">S-16</strain>
    </source>
</reference>
<protein>
    <submittedName>
        <fullName evidence="7">Cell envelope integrity protein TolA</fullName>
    </submittedName>
</protein>
<feature type="compositionally biased region" description="Pro residues" evidence="5">
    <location>
        <begin position="71"/>
        <end position="88"/>
    </location>
</feature>
<dbReference type="PANTHER" id="PTHR33446">
    <property type="entry name" value="PROTEIN TONB-RELATED"/>
    <property type="match status" value="1"/>
</dbReference>
<comment type="caution">
    <text evidence="7">The sequence shown here is derived from an EMBL/GenBank/DDBJ whole genome shotgun (WGS) entry which is preliminary data.</text>
</comment>
<dbReference type="GO" id="GO:0019534">
    <property type="term" value="F:toxin transmembrane transporter activity"/>
    <property type="evidence" value="ECO:0007669"/>
    <property type="project" value="InterPro"/>
</dbReference>
<sequence length="271" mass="29182">MSTLAVQRDALMPRSPDSKGSGFALALLAHVLLVVALAFGVNWHASDPEGVEAELWANVPQIAAPKATEPEPTPVKPEPKPEPQPVAKPEPKPQPKEEVRPDAQIAIEKARKEDERKKKEEAEKLAQQEKAEKLKLEKDKKRKDDEEKQRLAAEHEKAVQRMLAAAGGGEPKSTGTAQQTSGPSASYMGRVIARIKPHVQFPVSTSGDPAEVTVTVAPDGTIMSFRVTKSSGSGAFDDAALRAVQETAVLPRDNDGRVPSPMTIVIHRPGT</sequence>
<keyword evidence="2 6" id="KW-0812">Transmembrane</keyword>